<organism evidence="1 2">
    <name type="scientific">Mastigocoleus testarum BC008</name>
    <dbReference type="NCBI Taxonomy" id="371196"/>
    <lineage>
        <taxon>Bacteria</taxon>
        <taxon>Bacillati</taxon>
        <taxon>Cyanobacteriota</taxon>
        <taxon>Cyanophyceae</taxon>
        <taxon>Nostocales</taxon>
        <taxon>Hapalosiphonaceae</taxon>
        <taxon>Mastigocoleus</taxon>
    </lineage>
</organism>
<name>A0A0V7ZQ46_9CYAN</name>
<comment type="caution">
    <text evidence="1">The sequence shown here is derived from an EMBL/GenBank/DDBJ whole genome shotgun (WGS) entry which is preliminary data.</text>
</comment>
<dbReference type="EMBL" id="LMTZ01000094">
    <property type="protein sequence ID" value="KST66773.1"/>
    <property type="molecule type" value="Genomic_DNA"/>
</dbReference>
<keyword evidence="2" id="KW-1185">Reference proteome</keyword>
<evidence type="ECO:0000313" key="1">
    <source>
        <dbReference type="EMBL" id="KST66773.1"/>
    </source>
</evidence>
<dbReference type="RefSeq" id="WP_027842888.1">
    <property type="nucleotide sequence ID" value="NZ_LMTZ01000094.1"/>
</dbReference>
<dbReference type="Proteomes" id="UP000053372">
    <property type="component" value="Unassembled WGS sequence"/>
</dbReference>
<sequence length="59" mass="6393">MAAHFPQDIPTQDLNFAKLARLNVAGGNIRNIALNAAFIAADFGEPVMMKHIKIATQSE</sequence>
<evidence type="ECO:0008006" key="3">
    <source>
        <dbReference type="Google" id="ProtNLM"/>
    </source>
</evidence>
<proteinExistence type="predicted"/>
<dbReference type="AlphaFoldDB" id="A0A0V7ZQ46"/>
<protein>
    <recommendedName>
        <fullName evidence="3">Mg chelatase-related protein C-terminal domain-containing protein</fullName>
    </recommendedName>
</protein>
<gene>
    <name evidence="1" type="ORF">BC008_26670</name>
</gene>
<evidence type="ECO:0000313" key="2">
    <source>
        <dbReference type="Proteomes" id="UP000053372"/>
    </source>
</evidence>
<accession>A0A0V7ZQ46</accession>
<reference evidence="1 2" key="1">
    <citation type="journal article" date="2015" name="Genome Announc.">
        <title>Draft Genome of the Euendolithic (true boring) Cyanobacterium Mastigocoleus testarum strain BC008.</title>
        <authorList>
            <person name="Guida B.S."/>
            <person name="Garcia-Pichel F."/>
        </authorList>
    </citation>
    <scope>NUCLEOTIDE SEQUENCE [LARGE SCALE GENOMIC DNA]</scope>
    <source>
        <strain evidence="1 2">BC008</strain>
    </source>
</reference>